<dbReference type="InterPro" id="IPR009057">
    <property type="entry name" value="Homeodomain-like_sf"/>
</dbReference>
<reference evidence="6 7" key="2">
    <citation type="journal article" date="2019" name="Science, e1252229">
        <title>Invertible promoters mediate bacterial phase variation, antibiotic resistance, and host adaptation in the gut.</title>
        <authorList>
            <person name="Jiang X."/>
            <person name="Hall A.B."/>
            <person name="Arthur T.D."/>
            <person name="Plichta D.R."/>
            <person name="Covington C.T."/>
            <person name="Poyet M."/>
            <person name="Crothers J."/>
            <person name="Moses P.L."/>
            <person name="Tolonen A.C."/>
            <person name="Vlamakis H."/>
            <person name="Alm E.J."/>
            <person name="Xavier R.J."/>
        </authorList>
    </citation>
    <scope>NUCLEOTIDE SEQUENCE [LARGE SCALE GENOMIC DNA]</scope>
    <source>
        <strain evidence="7">bj_0095</strain>
        <strain evidence="6">Bj_0095</strain>
    </source>
</reference>
<dbReference type="PROSITE" id="PS00041">
    <property type="entry name" value="HTH_ARAC_FAMILY_1"/>
    <property type="match status" value="1"/>
</dbReference>
<dbReference type="InterPro" id="IPR020449">
    <property type="entry name" value="Tscrpt_reg_AraC-type_HTH"/>
</dbReference>
<dbReference type="EMBL" id="RCXL01000005">
    <property type="protein sequence ID" value="RYT76947.1"/>
    <property type="molecule type" value="Genomic_DNA"/>
</dbReference>
<evidence type="ECO:0000259" key="4">
    <source>
        <dbReference type="PROSITE" id="PS01124"/>
    </source>
</evidence>
<dbReference type="AlphaFoldDB" id="A0A4Q5H698"/>
<keyword evidence="8" id="KW-1185">Reference proteome</keyword>
<comment type="caution">
    <text evidence="6">The sequence shown here is derived from an EMBL/GenBank/DDBJ whole genome shotgun (WGS) entry which is preliminary data.</text>
</comment>
<sequence length="108" mass="12347">MSKLVEYIEEKMMNENFSIDTLAMEMAMSRSVFFKKIKSLTGQNPQEFIRDIKMKKAATLLNEKKYSIGEIAYLTGYPNAKYFSTAFKKYYGTTPSTFIAGDQPADPL</sequence>
<dbReference type="InterPro" id="IPR018060">
    <property type="entry name" value="HTH_AraC"/>
</dbReference>
<dbReference type="SMART" id="SM00342">
    <property type="entry name" value="HTH_ARAC"/>
    <property type="match status" value="1"/>
</dbReference>
<evidence type="ECO:0000256" key="1">
    <source>
        <dbReference type="ARBA" id="ARBA00023015"/>
    </source>
</evidence>
<dbReference type="InterPro" id="IPR018062">
    <property type="entry name" value="HTH_AraC-typ_CS"/>
</dbReference>
<evidence type="ECO:0000256" key="2">
    <source>
        <dbReference type="ARBA" id="ARBA00023125"/>
    </source>
</evidence>
<dbReference type="PROSITE" id="PS01124">
    <property type="entry name" value="HTH_ARAC_FAMILY_2"/>
    <property type="match status" value="1"/>
</dbReference>
<evidence type="ECO:0000313" key="5">
    <source>
        <dbReference type="EMBL" id="KAA5275516.1"/>
    </source>
</evidence>
<evidence type="ECO:0000313" key="6">
    <source>
        <dbReference type="EMBL" id="RYT76947.1"/>
    </source>
</evidence>
<proteinExistence type="predicted"/>
<dbReference type="PANTHER" id="PTHR43280">
    <property type="entry name" value="ARAC-FAMILY TRANSCRIPTIONAL REGULATOR"/>
    <property type="match status" value="1"/>
</dbReference>
<dbReference type="Pfam" id="PF12833">
    <property type="entry name" value="HTH_18"/>
    <property type="match status" value="1"/>
</dbReference>
<accession>A0A4Q5H698</accession>
<protein>
    <submittedName>
        <fullName evidence="6">AraC family transcriptional regulator</fullName>
    </submittedName>
    <submittedName>
        <fullName evidence="5">Helix-turn-helix transcriptional regulator</fullName>
    </submittedName>
</protein>
<dbReference type="Proteomes" id="UP000291917">
    <property type="component" value="Unassembled WGS sequence"/>
</dbReference>
<dbReference type="GO" id="GO:0043565">
    <property type="term" value="F:sequence-specific DNA binding"/>
    <property type="evidence" value="ECO:0007669"/>
    <property type="project" value="InterPro"/>
</dbReference>
<keyword evidence="1" id="KW-0805">Transcription regulation</keyword>
<organism evidence="6 7">
    <name type="scientific">Bacteroides eggerthii</name>
    <dbReference type="NCBI Taxonomy" id="28111"/>
    <lineage>
        <taxon>Bacteria</taxon>
        <taxon>Pseudomonadati</taxon>
        <taxon>Bacteroidota</taxon>
        <taxon>Bacteroidia</taxon>
        <taxon>Bacteroidales</taxon>
        <taxon>Bacteroidaceae</taxon>
        <taxon>Bacteroides</taxon>
    </lineage>
</organism>
<dbReference type="PANTHER" id="PTHR43280:SF2">
    <property type="entry name" value="HTH-TYPE TRANSCRIPTIONAL REGULATOR EXSA"/>
    <property type="match status" value="1"/>
</dbReference>
<evidence type="ECO:0000313" key="8">
    <source>
        <dbReference type="Proteomes" id="UP000335496"/>
    </source>
</evidence>
<dbReference type="GO" id="GO:0003700">
    <property type="term" value="F:DNA-binding transcription factor activity"/>
    <property type="evidence" value="ECO:0007669"/>
    <property type="project" value="InterPro"/>
</dbReference>
<dbReference type="EMBL" id="VVZX01000005">
    <property type="protein sequence ID" value="KAA5275516.1"/>
    <property type="molecule type" value="Genomic_DNA"/>
</dbReference>
<dbReference type="Proteomes" id="UP000335496">
    <property type="component" value="Unassembled WGS sequence"/>
</dbReference>
<dbReference type="PRINTS" id="PR00032">
    <property type="entry name" value="HTHARAC"/>
</dbReference>
<dbReference type="Gene3D" id="1.10.10.60">
    <property type="entry name" value="Homeodomain-like"/>
    <property type="match status" value="2"/>
</dbReference>
<keyword evidence="2" id="KW-0238">DNA-binding</keyword>
<evidence type="ECO:0000313" key="7">
    <source>
        <dbReference type="Proteomes" id="UP000291917"/>
    </source>
</evidence>
<dbReference type="SUPFAM" id="SSF46689">
    <property type="entry name" value="Homeodomain-like"/>
    <property type="match status" value="1"/>
</dbReference>
<reference evidence="5 8" key="1">
    <citation type="journal article" date="2019" name="Nat. Med.">
        <title>A library of human gut bacterial isolates paired with longitudinal multiomics data enables mechanistic microbiome research.</title>
        <authorList>
            <person name="Poyet M."/>
            <person name="Groussin M."/>
            <person name="Gibbons S.M."/>
            <person name="Avila-Pacheco J."/>
            <person name="Jiang X."/>
            <person name="Kearney S.M."/>
            <person name="Perrotta A.R."/>
            <person name="Berdy B."/>
            <person name="Zhao S."/>
            <person name="Lieberman T.D."/>
            <person name="Swanson P.K."/>
            <person name="Smith M."/>
            <person name="Roesemann S."/>
            <person name="Alexander J.E."/>
            <person name="Rich S.A."/>
            <person name="Livny J."/>
            <person name="Vlamakis H."/>
            <person name="Clish C."/>
            <person name="Bullock K."/>
            <person name="Deik A."/>
            <person name="Scott J."/>
            <person name="Pierce K.A."/>
            <person name="Xavier R.J."/>
            <person name="Alm E.J."/>
        </authorList>
    </citation>
    <scope>NUCLEOTIDE SEQUENCE [LARGE SCALE GENOMIC DNA]</scope>
    <source>
        <strain evidence="5 8">BIOML-A1</strain>
    </source>
</reference>
<feature type="domain" description="HTH araC/xylS-type" evidence="4">
    <location>
        <begin position="2"/>
        <end position="101"/>
    </location>
</feature>
<keyword evidence="3" id="KW-0804">Transcription</keyword>
<gene>
    <name evidence="6" type="ORF">EAJ03_05130</name>
    <name evidence="5" type="ORF">F2Z23_05130</name>
</gene>
<name>A0A4Q5H698_9BACE</name>
<evidence type="ECO:0000256" key="3">
    <source>
        <dbReference type="ARBA" id="ARBA00023163"/>
    </source>
</evidence>
<dbReference type="RefSeq" id="WP_130088898.1">
    <property type="nucleotide sequence ID" value="NZ_RCXL01000005.1"/>
</dbReference>